<dbReference type="SMART" id="SM00332">
    <property type="entry name" value="PP2Cc"/>
    <property type="match status" value="1"/>
</dbReference>
<dbReference type="SMART" id="SM00369">
    <property type="entry name" value="LRR_TYP"/>
    <property type="match status" value="7"/>
</dbReference>
<evidence type="ECO:0000313" key="4">
    <source>
        <dbReference type="EMBL" id="KAK8872151.1"/>
    </source>
</evidence>
<dbReference type="PANTHER" id="PTHR48051:SF1">
    <property type="entry name" value="RAS SUPPRESSOR PROTEIN 1"/>
    <property type="match status" value="1"/>
</dbReference>
<dbReference type="Pfam" id="PF13855">
    <property type="entry name" value="LRR_8"/>
    <property type="match status" value="3"/>
</dbReference>
<keyword evidence="2" id="KW-0677">Repeat</keyword>
<dbReference type="InterPro" id="IPR036457">
    <property type="entry name" value="PPM-type-like_dom_sf"/>
</dbReference>
<dbReference type="InterPro" id="IPR001611">
    <property type="entry name" value="Leu-rich_rpt"/>
</dbReference>
<keyword evidence="1" id="KW-0433">Leucine-rich repeat</keyword>
<dbReference type="EMBL" id="JAPFFF010000013">
    <property type="protein sequence ID" value="KAK8872151.1"/>
    <property type="molecule type" value="Genomic_DNA"/>
</dbReference>
<name>A0ABR2J308_9EUKA</name>
<dbReference type="InterPro" id="IPR032675">
    <property type="entry name" value="LRR_dom_sf"/>
</dbReference>
<sequence>MLNQSSFTFDAETENVSVIDMNLSKFPISPPLENKVKYFYLRGNRFISLPENMKEIIFVDLSNNGMGPLLPDDIAKALSSYPKLKTLCFTDNKLENLQDFFKNDNIDSFNLAQNHFHELPEHFFENFPKLETLTFDCNFLINFPQQKSDSVITLSMPLNRIESISSSDIYFSHLTTLDLSKNRIKTLPNNFSKSFPKLSYLNLSDNLISQISEDDTDDSVFPQTLRILDLSNNFIEKFSNSITSISNLLILNIINNRITCIPQLQGKIKKIRASRNLISKIENQELNLIKHFTLAHNGLTEFPSEIKMKVLETFKISYNLITEIPKVNYLPKTITRFDISFNQIKEVPKEIFQNLPNLEIFSVQFNKIESIPAEIESCRRLRQLNVSYNPIKKLPQLPKSIETISASNCQLDTLDNVFQFPEKTAENDSQAIQFKLHLSHADFSGNSLQSFPDIESIQILNLSQNRLKKLPCLTGKIEILDVSMNELDSIPEAISSPRLIDLNLSHNRLTQFPKFGEVGKLRYLELSSNPIEGIFGLTDLPSLERIDVSDTKITIGESHERLLELITYKSDSKISTFSKKPPQINSPLLQRPIYVNQTKNKSGYSEFLGLRNEMEDSIILRDDLNLYGVFDGHSGPDTAKFASIQLCDLFEKGDKCKPFDYLVVSQFILSCFDQTEEALENLELPDGSTLCLAFICDDDDRRVIVTAHLGDTRALVVCSDGKARELTKDHRPTERSEYERIRDDFGNLSKDNRIDGVLAVSRSIGDLRINGVGREPELNMFEVDVRKDRFLVIACDGVFDVLSNECVAAIASAASSPKEAAFSIRNAAFASASTDNISVIVVDLTV</sequence>
<dbReference type="PANTHER" id="PTHR48051">
    <property type="match status" value="1"/>
</dbReference>
<comment type="caution">
    <text evidence="4">The sequence shown here is derived from an EMBL/GenBank/DDBJ whole genome shotgun (WGS) entry which is preliminary data.</text>
</comment>
<reference evidence="4 5" key="1">
    <citation type="submission" date="2024-04" db="EMBL/GenBank/DDBJ databases">
        <title>Tritrichomonas musculus Genome.</title>
        <authorList>
            <person name="Alves-Ferreira E."/>
            <person name="Grigg M."/>
            <person name="Lorenzi H."/>
            <person name="Galac M."/>
        </authorList>
    </citation>
    <scope>NUCLEOTIDE SEQUENCE [LARGE SCALE GENOMIC DNA]</scope>
    <source>
        <strain evidence="4 5">EAF2021</strain>
    </source>
</reference>
<dbReference type="InterPro" id="IPR050216">
    <property type="entry name" value="LRR_domain-containing"/>
</dbReference>
<keyword evidence="5" id="KW-1185">Reference proteome</keyword>
<evidence type="ECO:0000259" key="3">
    <source>
        <dbReference type="PROSITE" id="PS51746"/>
    </source>
</evidence>
<feature type="domain" description="PPM-type phosphatase" evidence="3">
    <location>
        <begin position="601"/>
        <end position="844"/>
    </location>
</feature>
<evidence type="ECO:0000256" key="1">
    <source>
        <dbReference type="ARBA" id="ARBA00022614"/>
    </source>
</evidence>
<dbReference type="Pfam" id="PF00481">
    <property type="entry name" value="PP2C"/>
    <property type="match status" value="1"/>
</dbReference>
<accession>A0ABR2J308</accession>
<dbReference type="SUPFAM" id="SSF81606">
    <property type="entry name" value="PP2C-like"/>
    <property type="match status" value="1"/>
</dbReference>
<protein>
    <recommendedName>
        <fullName evidence="3">PPM-type phosphatase domain-containing protein</fullName>
    </recommendedName>
</protein>
<dbReference type="InterPro" id="IPR001932">
    <property type="entry name" value="PPM-type_phosphatase-like_dom"/>
</dbReference>
<dbReference type="Gene3D" id="3.60.40.10">
    <property type="entry name" value="PPM-type phosphatase domain"/>
    <property type="match status" value="1"/>
</dbReference>
<dbReference type="CDD" id="cd00143">
    <property type="entry name" value="PP2Cc"/>
    <property type="match status" value="1"/>
</dbReference>
<dbReference type="PROSITE" id="PS51746">
    <property type="entry name" value="PPM_2"/>
    <property type="match status" value="1"/>
</dbReference>
<dbReference type="InterPro" id="IPR003591">
    <property type="entry name" value="Leu-rich_rpt_typical-subtyp"/>
</dbReference>
<dbReference type="SUPFAM" id="SSF52058">
    <property type="entry name" value="L domain-like"/>
    <property type="match status" value="3"/>
</dbReference>
<dbReference type="PROSITE" id="PS51450">
    <property type="entry name" value="LRR"/>
    <property type="match status" value="8"/>
</dbReference>
<gene>
    <name evidence="4" type="ORF">M9Y10_007913</name>
</gene>
<proteinExistence type="predicted"/>
<dbReference type="Gene3D" id="3.80.10.10">
    <property type="entry name" value="Ribonuclease Inhibitor"/>
    <property type="match status" value="4"/>
</dbReference>
<evidence type="ECO:0000313" key="5">
    <source>
        <dbReference type="Proteomes" id="UP001470230"/>
    </source>
</evidence>
<dbReference type="Proteomes" id="UP001470230">
    <property type="component" value="Unassembled WGS sequence"/>
</dbReference>
<evidence type="ECO:0000256" key="2">
    <source>
        <dbReference type="ARBA" id="ARBA00022737"/>
    </source>
</evidence>
<organism evidence="4 5">
    <name type="scientific">Tritrichomonas musculus</name>
    <dbReference type="NCBI Taxonomy" id="1915356"/>
    <lineage>
        <taxon>Eukaryota</taxon>
        <taxon>Metamonada</taxon>
        <taxon>Parabasalia</taxon>
        <taxon>Tritrichomonadida</taxon>
        <taxon>Tritrichomonadidae</taxon>
        <taxon>Tritrichomonas</taxon>
    </lineage>
</organism>
<dbReference type="SMART" id="SM00365">
    <property type="entry name" value="LRR_SD22"/>
    <property type="match status" value="6"/>
</dbReference>
<dbReference type="SMART" id="SM00364">
    <property type="entry name" value="LRR_BAC"/>
    <property type="match status" value="10"/>
</dbReference>